<dbReference type="AlphaFoldDB" id="A0A382LYS9"/>
<sequence length="149" mass="16527">MAVLFTVACGATGGVGFLWRARRLHEVESAYGIATPRLPHMAVVCGAVTGAVVGFLVLYFASYAGRFHPVEWIGRASYLLVAASVGAQVFNLLRLFLLIQREEQAWGPRPPADTLGSRRRERLAGLRTRFRHYIDLKTRDDELLTEIVG</sequence>
<keyword evidence="1" id="KW-0812">Transmembrane</keyword>
<name>A0A382LYS9_9ZZZZ</name>
<feature type="non-terminal residue" evidence="2">
    <location>
        <position position="149"/>
    </location>
</feature>
<organism evidence="2">
    <name type="scientific">marine metagenome</name>
    <dbReference type="NCBI Taxonomy" id="408172"/>
    <lineage>
        <taxon>unclassified sequences</taxon>
        <taxon>metagenomes</taxon>
        <taxon>ecological metagenomes</taxon>
    </lineage>
</organism>
<keyword evidence="1" id="KW-1133">Transmembrane helix</keyword>
<accession>A0A382LYS9</accession>
<protein>
    <submittedName>
        <fullName evidence="2">Uncharacterized protein</fullName>
    </submittedName>
</protein>
<dbReference type="EMBL" id="UINC01090109">
    <property type="protein sequence ID" value="SVC41756.1"/>
    <property type="molecule type" value="Genomic_DNA"/>
</dbReference>
<evidence type="ECO:0000256" key="1">
    <source>
        <dbReference type="SAM" id="Phobius"/>
    </source>
</evidence>
<feature type="transmembrane region" description="Helical" evidence="1">
    <location>
        <begin position="76"/>
        <end position="99"/>
    </location>
</feature>
<proteinExistence type="predicted"/>
<evidence type="ECO:0000313" key="2">
    <source>
        <dbReference type="EMBL" id="SVC41756.1"/>
    </source>
</evidence>
<feature type="transmembrane region" description="Helical" evidence="1">
    <location>
        <begin position="41"/>
        <end position="64"/>
    </location>
</feature>
<reference evidence="2" key="1">
    <citation type="submission" date="2018-05" db="EMBL/GenBank/DDBJ databases">
        <authorList>
            <person name="Lanie J.A."/>
            <person name="Ng W.-L."/>
            <person name="Kazmierczak K.M."/>
            <person name="Andrzejewski T.M."/>
            <person name="Davidsen T.M."/>
            <person name="Wayne K.J."/>
            <person name="Tettelin H."/>
            <person name="Glass J.I."/>
            <person name="Rusch D."/>
            <person name="Podicherti R."/>
            <person name="Tsui H.-C.T."/>
            <person name="Winkler M.E."/>
        </authorList>
    </citation>
    <scope>NUCLEOTIDE SEQUENCE</scope>
</reference>
<keyword evidence="1" id="KW-0472">Membrane</keyword>
<gene>
    <name evidence="2" type="ORF">METZ01_LOCUS294610</name>
</gene>